<name>A0A8H7CW84_9AGAR</name>
<dbReference type="GO" id="GO:0007166">
    <property type="term" value="P:cell surface receptor signaling pathway"/>
    <property type="evidence" value="ECO:0007669"/>
    <property type="project" value="InterPro"/>
</dbReference>
<dbReference type="AlphaFoldDB" id="A0A8H7CW84"/>
<evidence type="ECO:0000313" key="1">
    <source>
        <dbReference type="EMBL" id="KAF7350321.1"/>
    </source>
</evidence>
<accession>A0A8H7CW84</accession>
<keyword evidence="2" id="KW-1185">Reference proteome</keyword>
<gene>
    <name evidence="1" type="ORF">MVEN_01336600</name>
</gene>
<sequence>MTPPKSVPPPAPATQSKSDRFADVATTSLEVGIKVLGLFTDVTKNVPYINAITGCIQTLVDIQKSMKSNKECAEALLSNIWEVSRVLAAGLESMDPPSQSIAGNHLKDDLKRYQSVLTETSRILEEWTSKGFVKRLWSHGDFPGLADGIDRRINTFRDAFSASRLIALSQNQDAMDRYLSMHKHASD</sequence>
<dbReference type="InterPro" id="IPR059179">
    <property type="entry name" value="MLKL-like_MCAfunc"/>
</dbReference>
<organism evidence="1 2">
    <name type="scientific">Mycena venus</name>
    <dbReference type="NCBI Taxonomy" id="2733690"/>
    <lineage>
        <taxon>Eukaryota</taxon>
        <taxon>Fungi</taxon>
        <taxon>Dikarya</taxon>
        <taxon>Basidiomycota</taxon>
        <taxon>Agaricomycotina</taxon>
        <taxon>Agaricomycetes</taxon>
        <taxon>Agaricomycetidae</taxon>
        <taxon>Agaricales</taxon>
        <taxon>Marasmiineae</taxon>
        <taxon>Mycenaceae</taxon>
        <taxon>Mycena</taxon>
    </lineage>
</organism>
<reference evidence="1" key="1">
    <citation type="submission" date="2020-05" db="EMBL/GenBank/DDBJ databases">
        <title>Mycena genomes resolve the evolution of fungal bioluminescence.</title>
        <authorList>
            <person name="Tsai I.J."/>
        </authorList>
    </citation>
    <scope>NUCLEOTIDE SEQUENCE</scope>
    <source>
        <strain evidence="1">CCC161011</strain>
    </source>
</reference>
<protein>
    <submittedName>
        <fullName evidence="1">Uncharacterized protein</fullName>
    </submittedName>
</protein>
<dbReference type="OrthoDB" id="3049650at2759"/>
<dbReference type="Gene3D" id="1.20.930.20">
    <property type="entry name" value="Adaptor protein Cbl, N-terminal domain"/>
    <property type="match status" value="1"/>
</dbReference>
<comment type="caution">
    <text evidence="1">The sequence shown here is derived from an EMBL/GenBank/DDBJ whole genome shotgun (WGS) entry which is preliminary data.</text>
</comment>
<dbReference type="EMBL" id="JACAZI010000010">
    <property type="protein sequence ID" value="KAF7350321.1"/>
    <property type="molecule type" value="Genomic_DNA"/>
</dbReference>
<evidence type="ECO:0000313" key="2">
    <source>
        <dbReference type="Proteomes" id="UP000620124"/>
    </source>
</evidence>
<proteinExistence type="predicted"/>
<dbReference type="CDD" id="cd21037">
    <property type="entry name" value="MLKL_NTD"/>
    <property type="match status" value="1"/>
</dbReference>
<dbReference type="Proteomes" id="UP000620124">
    <property type="component" value="Unassembled WGS sequence"/>
</dbReference>
<dbReference type="InterPro" id="IPR036537">
    <property type="entry name" value="Adaptor_Cbl_N_dom_sf"/>
</dbReference>